<organism evidence="2 3">
    <name type="scientific">Enterococcus mundtii</name>
    <dbReference type="NCBI Taxonomy" id="53346"/>
    <lineage>
        <taxon>Bacteria</taxon>
        <taxon>Bacillati</taxon>
        <taxon>Bacillota</taxon>
        <taxon>Bacilli</taxon>
        <taxon>Lactobacillales</taxon>
        <taxon>Enterococcaceae</taxon>
        <taxon>Enterococcus</taxon>
    </lineage>
</organism>
<evidence type="ECO:0000313" key="3">
    <source>
        <dbReference type="Proteomes" id="UP000195024"/>
    </source>
</evidence>
<evidence type="ECO:0000313" key="2">
    <source>
        <dbReference type="EMBL" id="OTP24754.1"/>
    </source>
</evidence>
<feature type="transmembrane region" description="Helical" evidence="1">
    <location>
        <begin position="6"/>
        <end position="27"/>
    </location>
</feature>
<sequence>MGILGILIAIITFILAVGVTILIIRVLKQYFTKS</sequence>
<dbReference type="Proteomes" id="UP000195024">
    <property type="component" value="Unassembled WGS sequence"/>
</dbReference>
<protein>
    <submittedName>
        <fullName evidence="2">Uncharacterized protein</fullName>
    </submittedName>
</protein>
<accession>A0A242KU36</accession>
<keyword evidence="1" id="KW-0472">Membrane</keyword>
<keyword evidence="1" id="KW-0812">Transmembrane</keyword>
<comment type="caution">
    <text evidence="2">The sequence shown here is derived from an EMBL/GenBank/DDBJ whole genome shotgun (WGS) entry which is preliminary data.</text>
</comment>
<proteinExistence type="predicted"/>
<dbReference type="AlphaFoldDB" id="A0A242KU36"/>
<keyword evidence="1" id="KW-1133">Transmembrane helix</keyword>
<name>A0A242KU36_ENTMU</name>
<evidence type="ECO:0000256" key="1">
    <source>
        <dbReference type="SAM" id="Phobius"/>
    </source>
</evidence>
<gene>
    <name evidence="2" type="ORF">A5802_003068</name>
</gene>
<dbReference type="EMBL" id="NGMS01000005">
    <property type="protein sequence ID" value="OTP24754.1"/>
    <property type="molecule type" value="Genomic_DNA"/>
</dbReference>
<reference evidence="2 3" key="1">
    <citation type="submission" date="2017-05" db="EMBL/GenBank/DDBJ databases">
        <title>The Genome Sequence of Enterococcus mundtii 6B1_DIV0119.</title>
        <authorList>
            <consortium name="The Broad Institute Genomics Platform"/>
            <consortium name="The Broad Institute Genomic Center for Infectious Diseases"/>
            <person name="Earl A."/>
            <person name="Manson A."/>
            <person name="Schwartman J."/>
            <person name="Gilmore M."/>
            <person name="Abouelleil A."/>
            <person name="Cao P."/>
            <person name="Chapman S."/>
            <person name="Cusick C."/>
            <person name="Shea T."/>
            <person name="Young S."/>
            <person name="Neafsey D."/>
            <person name="Nusbaum C."/>
            <person name="Birren B."/>
        </authorList>
    </citation>
    <scope>NUCLEOTIDE SEQUENCE [LARGE SCALE GENOMIC DNA]</scope>
    <source>
        <strain evidence="2 3">6B1_DIV0119</strain>
    </source>
</reference>